<dbReference type="InterPro" id="IPR029058">
    <property type="entry name" value="AB_hydrolase_fold"/>
</dbReference>
<dbReference type="Gene3D" id="3.40.50.1820">
    <property type="entry name" value="alpha/beta hydrolase"/>
    <property type="match status" value="1"/>
</dbReference>
<dbReference type="PANTHER" id="PTHR13617:SF14">
    <property type="entry name" value="PROTEIN ABHD18"/>
    <property type="match status" value="1"/>
</dbReference>
<gene>
    <name evidence="1" type="ORF">BACCIP111899_03088</name>
</gene>
<dbReference type="EMBL" id="CAKJTI010000018">
    <property type="protein sequence ID" value="CAG9613868.1"/>
    <property type="molecule type" value="Genomic_DNA"/>
</dbReference>
<protein>
    <recommendedName>
        <fullName evidence="3">Alpha/beta hydrolase</fullName>
    </recommendedName>
</protein>
<name>A0ABM8YDI5_9BACI</name>
<accession>A0ABM8YDI5</accession>
<comment type="caution">
    <text evidence="1">The sequence shown here is derived from an EMBL/GenBank/DDBJ whole genome shotgun (WGS) entry which is preliminary data.</text>
</comment>
<dbReference type="PANTHER" id="PTHR13617">
    <property type="entry name" value="PROTEIN ABHD18"/>
    <property type="match status" value="1"/>
</dbReference>
<evidence type="ECO:0008006" key="3">
    <source>
        <dbReference type="Google" id="ProtNLM"/>
    </source>
</evidence>
<evidence type="ECO:0000313" key="2">
    <source>
        <dbReference type="Proteomes" id="UP000789423"/>
    </source>
</evidence>
<keyword evidence="2" id="KW-1185">Reference proteome</keyword>
<proteinExistence type="predicted"/>
<dbReference type="Proteomes" id="UP000789423">
    <property type="component" value="Unassembled WGS sequence"/>
</dbReference>
<organism evidence="1 2">
    <name type="scientific">Bacillus rhizoplanae</name>
    <dbReference type="NCBI Taxonomy" id="2880966"/>
    <lineage>
        <taxon>Bacteria</taxon>
        <taxon>Bacillati</taxon>
        <taxon>Bacillota</taxon>
        <taxon>Bacilli</taxon>
        <taxon>Bacillales</taxon>
        <taxon>Bacillaceae</taxon>
        <taxon>Bacillus</taxon>
    </lineage>
</organism>
<sequence>MFFSKAIDLYALYGLHKKRSKEFQFSSLPSKVLETKDIQEFYKTNSINIQFEIKDFNNQNYTIGKFEYKSSIQSGISCNDIVTGEAFLHQNDASPNIIFVHGWRMDSNERVKKIFHNQIMNLKWNMYYFTLPYHFERKPECSLYSGEYMISANIERTVQSSQQAVADLRGLIQWIKKNKQGPVILVGISLGGFITNLMALVESQIDVLASIFYANRLSYSIWNTKPGKYIKADLQEHGITYNDLIQYWRITEPNQTVPVMNKDNILLISAKNDQYVHIEDTDYLWQSWGKPTRYVYNGGHTGIVLNRKRIATDTINFIQKRIAGERNHYAMDSIK</sequence>
<dbReference type="SUPFAM" id="SSF53474">
    <property type="entry name" value="alpha/beta-Hydrolases"/>
    <property type="match status" value="1"/>
</dbReference>
<evidence type="ECO:0000313" key="1">
    <source>
        <dbReference type="EMBL" id="CAG9613868.1"/>
    </source>
</evidence>
<dbReference type="RefSeq" id="WP_230575897.1">
    <property type="nucleotide sequence ID" value="NZ_CAKJTI010000018.1"/>
</dbReference>
<reference evidence="1 2" key="1">
    <citation type="submission" date="2021-10" db="EMBL/GenBank/DDBJ databases">
        <authorList>
            <person name="Criscuolo A."/>
        </authorList>
    </citation>
    <scope>NUCLEOTIDE SEQUENCE [LARGE SCALE GENOMIC DNA]</scope>
    <source>
        <strain evidence="2">CIP 111899</strain>
    </source>
</reference>